<dbReference type="Pfam" id="PF00512">
    <property type="entry name" value="HisKA"/>
    <property type="match status" value="1"/>
</dbReference>
<dbReference type="Proteomes" id="UP001155034">
    <property type="component" value="Unassembled WGS sequence"/>
</dbReference>
<keyword evidence="3" id="KW-0175">Coiled coil</keyword>
<dbReference type="Proteomes" id="UP001155057">
    <property type="component" value="Unassembled WGS sequence"/>
</dbReference>
<evidence type="ECO:0000259" key="4">
    <source>
        <dbReference type="SMART" id="SM00388"/>
    </source>
</evidence>
<dbReference type="Proteomes" id="UP001155110">
    <property type="component" value="Unassembled WGS sequence"/>
</dbReference>
<dbReference type="Proteomes" id="UP001155144">
    <property type="component" value="Unassembled WGS sequence"/>
</dbReference>
<dbReference type="EMBL" id="JANUAE010000005">
    <property type="protein sequence ID" value="MCS3710158.1"/>
    <property type="molecule type" value="Genomic_DNA"/>
</dbReference>
<name>A0A840D5H8_9BACT</name>
<evidence type="ECO:0000313" key="5">
    <source>
        <dbReference type="EMBL" id="MCS3678828.1"/>
    </source>
</evidence>
<dbReference type="EMBL" id="JANUBL010000002">
    <property type="protein sequence ID" value="MCS4120802.1"/>
    <property type="molecule type" value="Genomic_DNA"/>
</dbReference>
<dbReference type="GO" id="GO:0000155">
    <property type="term" value="F:phosphorelay sensor kinase activity"/>
    <property type="evidence" value="ECO:0007669"/>
    <property type="project" value="InterPro"/>
</dbReference>
<dbReference type="InterPro" id="IPR036097">
    <property type="entry name" value="HisK_dim/P_sf"/>
</dbReference>
<dbReference type="EMBL" id="JANUBF010000013">
    <property type="protein sequence ID" value="MCS4037030.1"/>
    <property type="molecule type" value="Genomic_DNA"/>
</dbReference>
<proteinExistence type="predicted"/>
<dbReference type="EMBL" id="JANTYZ010000006">
    <property type="protein sequence ID" value="MCS3865745.1"/>
    <property type="molecule type" value="Genomic_DNA"/>
</dbReference>
<dbReference type="CDD" id="cd00082">
    <property type="entry name" value="HisKA"/>
    <property type="match status" value="1"/>
</dbReference>
<evidence type="ECO:0000256" key="3">
    <source>
        <dbReference type="SAM" id="Coils"/>
    </source>
</evidence>
<dbReference type="Proteomes" id="UP001155010">
    <property type="component" value="Unassembled WGS sequence"/>
</dbReference>
<evidence type="ECO:0000313" key="6">
    <source>
        <dbReference type="EMBL" id="MCS3710158.1"/>
    </source>
</evidence>
<evidence type="ECO:0000313" key="8">
    <source>
        <dbReference type="EMBL" id="MCS3952965.1"/>
    </source>
</evidence>
<dbReference type="EC" id="2.7.13.3" evidence="2"/>
<sequence>MSDFEEPETTDELHEALSTVYHDLNNPLSIISGNAQFLLELSREEELDDQFASSAQDIQEASQRMAESLQRLTRLRDALEDQEEA</sequence>
<dbReference type="EMBL" id="JANUAU010000010">
    <property type="protein sequence ID" value="MCS3678828.1"/>
    <property type="molecule type" value="Genomic_DNA"/>
</dbReference>
<dbReference type="InterPro" id="IPR003661">
    <property type="entry name" value="HisK_dim/P_dom"/>
</dbReference>
<protein>
    <recommendedName>
        <fullName evidence="2">histidine kinase</fullName>
        <ecNumber evidence="2">2.7.13.3</ecNumber>
    </recommendedName>
</protein>
<feature type="coiled-coil region" evidence="3">
    <location>
        <begin position="58"/>
        <end position="85"/>
    </location>
</feature>
<dbReference type="Proteomes" id="UP001155040">
    <property type="component" value="Unassembled WGS sequence"/>
</dbReference>
<comment type="catalytic activity">
    <reaction evidence="1">
        <text>ATP + protein L-histidine = ADP + protein N-phospho-L-histidine.</text>
        <dbReference type="EC" id="2.7.13.3"/>
    </reaction>
</comment>
<dbReference type="SMART" id="SM00388">
    <property type="entry name" value="HisKA"/>
    <property type="match status" value="1"/>
</dbReference>
<dbReference type="Proteomes" id="UP001155027">
    <property type="component" value="Unassembled WGS sequence"/>
</dbReference>
<evidence type="ECO:0000313" key="9">
    <source>
        <dbReference type="EMBL" id="MCS4037030.1"/>
    </source>
</evidence>
<dbReference type="AlphaFoldDB" id="A0A840D5H8"/>
<evidence type="ECO:0000256" key="1">
    <source>
        <dbReference type="ARBA" id="ARBA00000085"/>
    </source>
</evidence>
<dbReference type="EMBL" id="JANTZM010000009">
    <property type="protein sequence ID" value="MCS4158077.1"/>
    <property type="molecule type" value="Genomic_DNA"/>
</dbReference>
<keyword evidence="9" id="KW-0418">Kinase</keyword>
<dbReference type="RefSeq" id="WP_011403959.1">
    <property type="nucleotide sequence ID" value="NZ_CALTRV010000008.1"/>
</dbReference>
<accession>A0A840D5H8</accession>
<dbReference type="GeneID" id="83728118"/>
<dbReference type="Gene3D" id="1.10.287.130">
    <property type="match status" value="1"/>
</dbReference>
<evidence type="ECO:0000313" key="11">
    <source>
        <dbReference type="EMBL" id="MCS4158077.1"/>
    </source>
</evidence>
<dbReference type="SUPFAM" id="SSF47384">
    <property type="entry name" value="Homodimeric domain of signal transducing histidine kinase"/>
    <property type="match status" value="1"/>
</dbReference>
<evidence type="ECO:0000313" key="12">
    <source>
        <dbReference type="Proteomes" id="UP001155040"/>
    </source>
</evidence>
<comment type="caution">
    <text evidence="9">The sequence shown here is derived from an EMBL/GenBank/DDBJ whole genome shotgun (WGS) entry which is preliminary data.</text>
</comment>
<evidence type="ECO:0000313" key="7">
    <source>
        <dbReference type="EMBL" id="MCS3865745.1"/>
    </source>
</evidence>
<keyword evidence="9" id="KW-0808">Transferase</keyword>
<feature type="domain" description="Signal transduction histidine kinase dimerisation/phosphoacceptor" evidence="4">
    <location>
        <begin position="12"/>
        <end position="78"/>
    </location>
</feature>
<evidence type="ECO:0000313" key="10">
    <source>
        <dbReference type="EMBL" id="MCS4120802.1"/>
    </source>
</evidence>
<evidence type="ECO:0000256" key="2">
    <source>
        <dbReference type="ARBA" id="ARBA00012438"/>
    </source>
</evidence>
<organism evidence="9 12">
    <name type="scientific">Salinibacter ruber</name>
    <dbReference type="NCBI Taxonomy" id="146919"/>
    <lineage>
        <taxon>Bacteria</taxon>
        <taxon>Pseudomonadati</taxon>
        <taxon>Rhodothermota</taxon>
        <taxon>Rhodothermia</taxon>
        <taxon>Rhodothermales</taxon>
        <taxon>Salinibacteraceae</taxon>
        <taxon>Salinibacter</taxon>
    </lineage>
</organism>
<gene>
    <name evidence="10" type="ORF">GGP45_001144</name>
    <name evidence="6" type="ORF">GGP61_001762</name>
    <name evidence="5" type="ORF">GGP71_002770</name>
    <name evidence="7" type="ORF">GGP82_002307</name>
    <name evidence="8" type="ORF">GGP83_002939</name>
    <name evidence="11" type="ORF">GGP99_002047</name>
    <name evidence="9" type="ORF">GGQ01_002109</name>
</gene>
<dbReference type="EMBL" id="JANUBB010000014">
    <property type="protein sequence ID" value="MCS3952965.1"/>
    <property type="molecule type" value="Genomic_DNA"/>
</dbReference>
<reference evidence="9" key="1">
    <citation type="submission" date="2022-08" db="EMBL/GenBank/DDBJ databases">
        <title>Genomic Encyclopedia of Type Strains, Phase V (KMG-V): Genome sequencing to study the core and pangenomes of soil and plant-associated prokaryotes.</title>
        <authorList>
            <person name="Whitman W."/>
        </authorList>
    </citation>
    <scope>NUCLEOTIDE SEQUENCE</scope>
    <source>
        <strain evidence="5">0</strain>
        <strain evidence="7">SP2016B</strain>
        <strain evidence="8">SP2017</strain>
        <strain evidence="11">SP3002</strain>
        <strain evidence="9">SP3012</strain>
        <strain evidence="10">SP3026</strain>
        <strain evidence="6">SP3049</strain>
    </source>
</reference>